<accession>A0A8X6MBI6</accession>
<sequence>MSDFSQLLLCLSPICPLDGPSRIGPASKRLLKESPHAYLHICDACPGRRVSSAYCRRGLVRPLLKLPLFCSCVILTLVVECDKDETCSKKIHKTSETEIATFAGKAAAAAKCSMPTPRQTESVNTII</sequence>
<gene>
    <name evidence="1" type="ORF">NPIL_678131</name>
</gene>
<evidence type="ECO:0000313" key="2">
    <source>
        <dbReference type="Proteomes" id="UP000887013"/>
    </source>
</evidence>
<dbReference type="Proteomes" id="UP000887013">
    <property type="component" value="Unassembled WGS sequence"/>
</dbReference>
<proteinExistence type="predicted"/>
<organism evidence="1 2">
    <name type="scientific">Nephila pilipes</name>
    <name type="common">Giant wood spider</name>
    <name type="synonym">Nephila maculata</name>
    <dbReference type="NCBI Taxonomy" id="299642"/>
    <lineage>
        <taxon>Eukaryota</taxon>
        <taxon>Metazoa</taxon>
        <taxon>Ecdysozoa</taxon>
        <taxon>Arthropoda</taxon>
        <taxon>Chelicerata</taxon>
        <taxon>Arachnida</taxon>
        <taxon>Araneae</taxon>
        <taxon>Araneomorphae</taxon>
        <taxon>Entelegynae</taxon>
        <taxon>Araneoidea</taxon>
        <taxon>Nephilidae</taxon>
        <taxon>Nephila</taxon>
    </lineage>
</organism>
<reference evidence="1" key="1">
    <citation type="submission" date="2020-08" db="EMBL/GenBank/DDBJ databases">
        <title>Multicomponent nature underlies the extraordinary mechanical properties of spider dragline silk.</title>
        <authorList>
            <person name="Kono N."/>
            <person name="Nakamura H."/>
            <person name="Mori M."/>
            <person name="Yoshida Y."/>
            <person name="Ohtoshi R."/>
            <person name="Malay A.D."/>
            <person name="Moran D.A.P."/>
            <person name="Tomita M."/>
            <person name="Numata K."/>
            <person name="Arakawa K."/>
        </authorList>
    </citation>
    <scope>NUCLEOTIDE SEQUENCE</scope>
</reference>
<name>A0A8X6MBI6_NEPPI</name>
<comment type="caution">
    <text evidence="1">The sequence shown here is derived from an EMBL/GenBank/DDBJ whole genome shotgun (WGS) entry which is preliminary data.</text>
</comment>
<dbReference type="EMBL" id="BMAW01044327">
    <property type="protein sequence ID" value="GFS43909.1"/>
    <property type="molecule type" value="Genomic_DNA"/>
</dbReference>
<protein>
    <submittedName>
        <fullName evidence="1">Uncharacterized protein</fullName>
    </submittedName>
</protein>
<evidence type="ECO:0000313" key="1">
    <source>
        <dbReference type="EMBL" id="GFS43909.1"/>
    </source>
</evidence>
<keyword evidence="2" id="KW-1185">Reference proteome</keyword>
<dbReference type="AlphaFoldDB" id="A0A8X6MBI6"/>